<dbReference type="AlphaFoldDB" id="A0A9Q3PDM9"/>
<dbReference type="OrthoDB" id="2737287at2759"/>
<reference evidence="1" key="1">
    <citation type="submission" date="2021-03" db="EMBL/GenBank/DDBJ databases">
        <title>Draft genome sequence of rust myrtle Austropuccinia psidii MF-1, a brazilian biotype.</title>
        <authorList>
            <person name="Quecine M.C."/>
            <person name="Pachon D.M.R."/>
            <person name="Bonatelli M.L."/>
            <person name="Correr F.H."/>
            <person name="Franceschini L.M."/>
            <person name="Leite T.F."/>
            <person name="Margarido G.R.A."/>
            <person name="Almeida C.A."/>
            <person name="Ferrarezi J.A."/>
            <person name="Labate C.A."/>
        </authorList>
    </citation>
    <scope>NUCLEOTIDE SEQUENCE</scope>
    <source>
        <strain evidence="1">MF-1</strain>
    </source>
</reference>
<comment type="caution">
    <text evidence="1">The sequence shown here is derived from an EMBL/GenBank/DDBJ whole genome shotgun (WGS) entry which is preliminary data.</text>
</comment>
<keyword evidence="2" id="KW-1185">Reference proteome</keyword>
<sequence>MQVKYHDRIKTNLPAIPVGRKMKEEKATACTALLQYSALPKVCGRGQGSLTSHHIKDGQHSPVLANYNLTCFKTCDAEEDNHFIVMPYLNIETRGRIIGMRQAGLPFRAILDSVGIPLLTVYDTVAKFQVIGTVRTQKKTGRPPIMTDRDQ</sequence>
<dbReference type="Gene3D" id="1.10.10.10">
    <property type="entry name" value="Winged helix-like DNA-binding domain superfamily/Winged helix DNA-binding domain"/>
    <property type="match status" value="1"/>
</dbReference>
<accession>A0A9Q3PDM9</accession>
<proteinExistence type="predicted"/>
<evidence type="ECO:0000313" key="1">
    <source>
        <dbReference type="EMBL" id="MBW0557764.1"/>
    </source>
</evidence>
<protein>
    <submittedName>
        <fullName evidence="1">Uncharacterized protein</fullName>
    </submittedName>
</protein>
<dbReference type="InterPro" id="IPR036388">
    <property type="entry name" value="WH-like_DNA-bd_sf"/>
</dbReference>
<name>A0A9Q3PDM9_9BASI</name>
<evidence type="ECO:0000313" key="2">
    <source>
        <dbReference type="Proteomes" id="UP000765509"/>
    </source>
</evidence>
<gene>
    <name evidence="1" type="ORF">O181_097479</name>
</gene>
<dbReference type="EMBL" id="AVOT02065776">
    <property type="protein sequence ID" value="MBW0557764.1"/>
    <property type="molecule type" value="Genomic_DNA"/>
</dbReference>
<organism evidence="1 2">
    <name type="scientific">Austropuccinia psidii MF-1</name>
    <dbReference type="NCBI Taxonomy" id="1389203"/>
    <lineage>
        <taxon>Eukaryota</taxon>
        <taxon>Fungi</taxon>
        <taxon>Dikarya</taxon>
        <taxon>Basidiomycota</taxon>
        <taxon>Pucciniomycotina</taxon>
        <taxon>Pucciniomycetes</taxon>
        <taxon>Pucciniales</taxon>
        <taxon>Sphaerophragmiaceae</taxon>
        <taxon>Austropuccinia</taxon>
    </lineage>
</organism>
<dbReference type="Proteomes" id="UP000765509">
    <property type="component" value="Unassembled WGS sequence"/>
</dbReference>